<protein>
    <submittedName>
        <fullName evidence="1">Uncharacterized protein</fullName>
    </submittedName>
</protein>
<accession>A0A649VS72</accession>
<dbReference type="KEGG" id="vg:64766891"/>
<organism evidence="1 2">
    <name type="scientific">Gordonia phage Stormageddon</name>
    <dbReference type="NCBI Taxonomy" id="2656541"/>
    <lineage>
        <taxon>Viruses</taxon>
        <taxon>Duplodnaviria</taxon>
        <taxon>Heunggongvirae</taxon>
        <taxon>Uroviricota</taxon>
        <taxon>Caudoviricetes</taxon>
        <taxon>Stormageddonvirus</taxon>
        <taxon>Stormageddonvirus Stormageddon</taxon>
    </lineage>
</organism>
<gene>
    <name evidence="1" type="primary">184</name>
    <name evidence="1" type="ORF">SEA_STORMAGEDDON_184</name>
</gene>
<name>A0A649VS72_9CAUD</name>
<sequence>MTGHCSAPIEHRVFCYNGAEARPIEDFRLWSDDEAPTHQVEAQDVRVGDWIVATTPYDSSRSKRPFREYRVTQTLAREGAVTLVMHIGYGLRLGHNYDVHIQLHPTDLIWVYRIPRSTDEQEDRALRRADRDGGFVQPAEP</sequence>
<dbReference type="Proteomes" id="UP000423065">
    <property type="component" value="Segment"/>
</dbReference>
<evidence type="ECO:0000313" key="1">
    <source>
        <dbReference type="EMBL" id="QGJ95044.1"/>
    </source>
</evidence>
<dbReference type="RefSeq" id="YP_010059659.1">
    <property type="nucleotide sequence ID" value="NC_054726.1"/>
</dbReference>
<proteinExistence type="predicted"/>
<dbReference type="GeneID" id="64766891"/>
<keyword evidence="2" id="KW-1185">Reference proteome</keyword>
<evidence type="ECO:0000313" key="2">
    <source>
        <dbReference type="Proteomes" id="UP000423065"/>
    </source>
</evidence>
<reference evidence="1 2" key="1">
    <citation type="submission" date="2019-10" db="EMBL/GenBank/DDBJ databases">
        <authorList>
            <person name="Garlena R.A."/>
            <person name="Russell D.A."/>
            <person name="Pope W.H."/>
            <person name="Jacobs-Sera D."/>
            <person name="Hatfull G.F."/>
        </authorList>
    </citation>
    <scope>NUCLEOTIDE SEQUENCE [LARGE SCALE GENOMIC DNA]</scope>
</reference>
<dbReference type="EMBL" id="MN586040">
    <property type="protein sequence ID" value="QGJ95044.1"/>
    <property type="molecule type" value="Genomic_DNA"/>
</dbReference>